<feature type="domain" description="Glycosyltransferase subfamily 4-like N-terminal" evidence="3">
    <location>
        <begin position="119"/>
        <end position="232"/>
    </location>
</feature>
<keyword evidence="2" id="KW-0808">Transferase</keyword>
<proteinExistence type="predicted"/>
<dbReference type="InterPro" id="IPR028098">
    <property type="entry name" value="Glyco_trans_4-like_N"/>
</dbReference>
<dbReference type="Gene3D" id="3.40.50.2000">
    <property type="entry name" value="Glycogen Phosphorylase B"/>
    <property type="match status" value="2"/>
</dbReference>
<dbReference type="Proteomes" id="UP000662200">
    <property type="component" value="Unassembled WGS sequence"/>
</dbReference>
<evidence type="ECO:0000313" key="4">
    <source>
        <dbReference type="EMBL" id="GGK12355.1"/>
    </source>
</evidence>
<evidence type="ECO:0000256" key="2">
    <source>
        <dbReference type="ARBA" id="ARBA00022679"/>
    </source>
</evidence>
<evidence type="ECO:0000313" key="5">
    <source>
        <dbReference type="Proteomes" id="UP000662200"/>
    </source>
</evidence>
<sequence length="449" mass="48838">MSVARRLLFLGFFLPPSRASGVYRTRALANRFAAQGWEVTALAAPLGFLRDTVGSVDDSLLATLDPRVRVLRPALDTYAWEKDLRAFGWLRRSRPRLSRRRYEWLGNLGFPEHYASWGRACVRVGLRLHRRRPFDAVLATGNPYAAFAAAWGLHRLRGLPYAVDFRDSWTLDQFGDAARYPAGHPAVRWERRIMGRAAAAVFVNEPTRQWYADRYPAAADRTLVVPNGWDPDLLDLGAVGDDPAPAGRPLRLGFLGTLTDRMPLAALAAAFRLARRSPELAGATLDLYGHLGFQQTGQPVLREALGLPEGADTSADGALRYLGPVAKTAVADVYAASDVLVFLAGGSRYVTSGKVFEYMAAGRPVVSVHAPGIAAEDVLAGYPLWFRADSLAPEALAAAMRAAADAARTAGPGPRAAAREWAARYQRDRLLTPLVDRLAAVGDARAAAR</sequence>
<keyword evidence="5" id="KW-1185">Reference proteome</keyword>
<protein>
    <recommendedName>
        <fullName evidence="3">Glycosyltransferase subfamily 4-like N-terminal domain-containing protein</fullName>
    </recommendedName>
</protein>
<dbReference type="SUPFAM" id="SSF53756">
    <property type="entry name" value="UDP-Glycosyltransferase/glycogen phosphorylase"/>
    <property type="match status" value="1"/>
</dbReference>
<dbReference type="GO" id="GO:0016757">
    <property type="term" value="F:glycosyltransferase activity"/>
    <property type="evidence" value="ECO:0007669"/>
    <property type="project" value="UniProtKB-KW"/>
</dbReference>
<dbReference type="AlphaFoldDB" id="A0A8J3BG10"/>
<dbReference type="PANTHER" id="PTHR12526">
    <property type="entry name" value="GLYCOSYLTRANSFERASE"/>
    <property type="match status" value="1"/>
</dbReference>
<dbReference type="Pfam" id="PF13692">
    <property type="entry name" value="Glyco_trans_1_4"/>
    <property type="match status" value="1"/>
</dbReference>
<reference evidence="4" key="1">
    <citation type="journal article" date="2014" name="Int. J. Syst. Evol. Microbiol.">
        <title>Complete genome sequence of Corynebacterium casei LMG S-19264T (=DSM 44701T), isolated from a smear-ripened cheese.</title>
        <authorList>
            <consortium name="US DOE Joint Genome Institute (JGI-PGF)"/>
            <person name="Walter F."/>
            <person name="Albersmeier A."/>
            <person name="Kalinowski J."/>
            <person name="Ruckert C."/>
        </authorList>
    </citation>
    <scope>NUCLEOTIDE SEQUENCE</scope>
    <source>
        <strain evidence="4">JCM 3091</strain>
    </source>
</reference>
<keyword evidence="1" id="KW-0328">Glycosyltransferase</keyword>
<dbReference type="EMBL" id="BMQC01000001">
    <property type="protein sequence ID" value="GGK12355.1"/>
    <property type="molecule type" value="Genomic_DNA"/>
</dbReference>
<gene>
    <name evidence="4" type="ORF">GCM10010124_01080</name>
</gene>
<name>A0A8J3BG10_9ACTN</name>
<dbReference type="Pfam" id="PF13439">
    <property type="entry name" value="Glyco_transf_4"/>
    <property type="match status" value="1"/>
</dbReference>
<comment type="caution">
    <text evidence="4">The sequence shown here is derived from an EMBL/GenBank/DDBJ whole genome shotgun (WGS) entry which is preliminary data.</text>
</comment>
<evidence type="ECO:0000259" key="3">
    <source>
        <dbReference type="Pfam" id="PF13439"/>
    </source>
</evidence>
<reference evidence="4" key="2">
    <citation type="submission" date="2020-09" db="EMBL/GenBank/DDBJ databases">
        <authorList>
            <person name="Sun Q."/>
            <person name="Ohkuma M."/>
        </authorList>
    </citation>
    <scope>NUCLEOTIDE SEQUENCE</scope>
    <source>
        <strain evidence="4">JCM 3091</strain>
    </source>
</reference>
<dbReference type="PANTHER" id="PTHR12526:SF510">
    <property type="entry name" value="D-INOSITOL 3-PHOSPHATE GLYCOSYLTRANSFERASE"/>
    <property type="match status" value="1"/>
</dbReference>
<organism evidence="4 5">
    <name type="scientific">Pilimelia terevasa</name>
    <dbReference type="NCBI Taxonomy" id="53372"/>
    <lineage>
        <taxon>Bacteria</taxon>
        <taxon>Bacillati</taxon>
        <taxon>Actinomycetota</taxon>
        <taxon>Actinomycetes</taxon>
        <taxon>Micromonosporales</taxon>
        <taxon>Micromonosporaceae</taxon>
        <taxon>Pilimelia</taxon>
    </lineage>
</organism>
<accession>A0A8J3BG10</accession>
<evidence type="ECO:0000256" key="1">
    <source>
        <dbReference type="ARBA" id="ARBA00022676"/>
    </source>
</evidence>